<name>A0ABW3EQ68_9ACTN</name>
<evidence type="ECO:0000256" key="1">
    <source>
        <dbReference type="SAM" id="MobiDB-lite"/>
    </source>
</evidence>
<dbReference type="InterPro" id="IPR011990">
    <property type="entry name" value="TPR-like_helical_dom_sf"/>
</dbReference>
<reference evidence="3" key="1">
    <citation type="journal article" date="2019" name="Int. J. Syst. Evol. Microbiol.">
        <title>The Global Catalogue of Microorganisms (GCM) 10K type strain sequencing project: providing services to taxonomists for standard genome sequencing and annotation.</title>
        <authorList>
            <consortium name="The Broad Institute Genomics Platform"/>
            <consortium name="The Broad Institute Genome Sequencing Center for Infectious Disease"/>
            <person name="Wu L."/>
            <person name="Ma J."/>
        </authorList>
    </citation>
    <scope>NUCLEOTIDE SEQUENCE [LARGE SCALE GENOMIC DNA]</scope>
    <source>
        <strain evidence="3">JCM 31202</strain>
    </source>
</reference>
<evidence type="ECO:0000313" key="2">
    <source>
        <dbReference type="EMBL" id="MFD0901108.1"/>
    </source>
</evidence>
<dbReference type="SUPFAM" id="SSF48452">
    <property type="entry name" value="TPR-like"/>
    <property type="match status" value="2"/>
</dbReference>
<proteinExistence type="predicted"/>
<dbReference type="PANTHER" id="PTHR46082:SF6">
    <property type="entry name" value="AAA+ ATPASE DOMAIN-CONTAINING PROTEIN-RELATED"/>
    <property type="match status" value="1"/>
</dbReference>
<organism evidence="2 3">
    <name type="scientific">Actinomadura sediminis</name>
    <dbReference type="NCBI Taxonomy" id="1038904"/>
    <lineage>
        <taxon>Bacteria</taxon>
        <taxon>Bacillati</taxon>
        <taxon>Actinomycetota</taxon>
        <taxon>Actinomycetes</taxon>
        <taxon>Streptosporangiales</taxon>
        <taxon>Thermomonosporaceae</taxon>
        <taxon>Actinomadura</taxon>
    </lineage>
</organism>
<dbReference type="Gene3D" id="3.40.50.300">
    <property type="entry name" value="P-loop containing nucleotide triphosphate hydrolases"/>
    <property type="match status" value="1"/>
</dbReference>
<dbReference type="RefSeq" id="WP_378298258.1">
    <property type="nucleotide sequence ID" value="NZ_JBHTJA010000017.1"/>
</dbReference>
<feature type="region of interest" description="Disordered" evidence="1">
    <location>
        <begin position="36"/>
        <end position="85"/>
    </location>
</feature>
<dbReference type="InterPro" id="IPR053137">
    <property type="entry name" value="NLR-like"/>
</dbReference>
<dbReference type="EMBL" id="JBHTJA010000017">
    <property type="protein sequence ID" value="MFD0901108.1"/>
    <property type="molecule type" value="Genomic_DNA"/>
</dbReference>
<dbReference type="Proteomes" id="UP001596972">
    <property type="component" value="Unassembled WGS sequence"/>
</dbReference>
<keyword evidence="3" id="KW-1185">Reference proteome</keyword>
<feature type="compositionally biased region" description="Low complexity" evidence="1">
    <location>
        <begin position="75"/>
        <end position="85"/>
    </location>
</feature>
<dbReference type="Pfam" id="PF13424">
    <property type="entry name" value="TPR_12"/>
    <property type="match status" value="1"/>
</dbReference>
<dbReference type="SUPFAM" id="SSF52540">
    <property type="entry name" value="P-loop containing nucleoside triphosphate hydrolases"/>
    <property type="match status" value="1"/>
</dbReference>
<protein>
    <submittedName>
        <fullName evidence="2">FxSxx-COOH system tetratricopeptide repeat protein</fullName>
    </submittedName>
</protein>
<dbReference type="Gene3D" id="1.25.40.10">
    <property type="entry name" value="Tetratricopeptide repeat domain"/>
    <property type="match status" value="2"/>
</dbReference>
<dbReference type="NCBIfam" id="NF041121">
    <property type="entry name" value="SAV_2336_NTERM"/>
    <property type="match status" value="1"/>
</dbReference>
<evidence type="ECO:0000313" key="3">
    <source>
        <dbReference type="Proteomes" id="UP001596972"/>
    </source>
</evidence>
<dbReference type="NCBIfam" id="NF040586">
    <property type="entry name" value="FxSxx_TPR"/>
    <property type="match status" value="1"/>
</dbReference>
<dbReference type="InterPro" id="IPR047738">
    <property type="entry name" value="SAV_2336-like_N"/>
</dbReference>
<dbReference type="InterPro" id="IPR027417">
    <property type="entry name" value="P-loop_NTPase"/>
</dbReference>
<feature type="region of interest" description="Disordered" evidence="1">
    <location>
        <begin position="522"/>
        <end position="566"/>
    </location>
</feature>
<gene>
    <name evidence="2" type="primary">fxsT</name>
    <name evidence="2" type="ORF">ACFQ11_11950</name>
</gene>
<comment type="caution">
    <text evidence="2">The sequence shown here is derived from an EMBL/GenBank/DDBJ whole genome shotgun (WGS) entry which is preliminary data.</text>
</comment>
<sequence length="1389" mass="151743">MNGGLDEVIEALSRLDPRPTARELADALWLARLLPPHADDAGPVPEPPAAEGDRGAPPEPPPAEPADPEPRTRPDGAAPAAAAPQAALHLAHPGAGADGIVRSPALPAIPGALDLARALRPLREHVSSRTVQNLAEDATAQWIADTGIWRPVMEPAPERCFELALVADDSASMVVWTRIIGELHTLLERLGAFRDVRMWRLNTDDGVLALTTGGGAQVRNPNELIDPTRRRIVLVVSDCIGRAWLDGRVAALLERWADAGPVAIVQPLPQRLWGRCGTLVEPVRIRAGQAGLPNSRLSVDSRDGFLVPPGTAIPVLELSPRWLRPWAELVGGGARQISTMAMFTGSEPPKEPEEEGVEDLSPRERVMRFRAGASPKAFRLACHLAAAPLRLKVMSLVQHAVLPQTNQTHLAEVFLGGLMRRADENGTAPAPDEVLYEFHDGVRDVLLGGLKRADALFVLRKVWDVVRERLGSPLDFPALLRALEEETEDLQDDLPFAQVAAHVLHRIGGPYARLAARLPMRPANPSALTDDPGGAHLPGRPRLPEQRVQPPAASARPLLGGGLPARNPDFVGRDALLRDVRRRLRDGVTTLLPAPPHELGGQGKSQLAVEYAHRHLDDYDLVWWVPAEQAPLARSSLAELASVLGTPLSDDVNRTVEHVLDALRRGRPFRRWLLIYDNATDPDGLLPLMPVVPGPPPAASSPHGHLLVTSRDQRWREITSIAEVGFFERRESVALLRRRAAALPPRDAERLAERVGDLPLAVEQVAAWHAATGRPSAEYLRLLDERLGESSGGPLPDYPAELAAALEISFEGLRSEDPGAGRLLEILVFFGPEPVTAELLSAGASARQPGADVPSALEDPDALRAMMTAIARYSLGRFDIDADAPRIQVHRLVRTMLQHKVPEAERTATRDLVHRLLAAATPAAAPDDESTWALRWQIAPHVIPAGVIDGSTADVREIALDQMRYLYLRGDFEGSRALGELALAHWRREWGEDDASVLMAGRELGTVLRALGDVTAAAALNADVYRRTAGSFGPDSLATLRAASSRAADLRLRGDFVQALDLDRDTLQRMDRMFGRGHLETLRVANNVGIDLRLLGEFREAREIDADALGRLRSEFGNAHRSTLLAMNQLARDLHGLGLYWRAAELQQDALERMQGPLPADHAFVLHAEMSQAATLRQLGSYTDSLRLAEETHRLHLQRFGEHHQDTLAARRVLALACVRTGDAERGRLLAETALTGYRSVMGRDHPFVYACTTDLTATLRALGGHEPARAIDDTTLRALTRLLGPDHYYSLCCSVGLVHDLYRMNRLEAAHIRSAETLARFGHRYGPGHPYTLACTHNHRVISRSLRRDGPVEDPLVSLQESLGRDHPEILAAREGRLLECVIEPIPL</sequence>
<accession>A0ABW3EQ68</accession>
<dbReference type="PANTHER" id="PTHR46082">
    <property type="entry name" value="ATP/GTP-BINDING PROTEIN-RELATED"/>
    <property type="match status" value="1"/>
</dbReference>